<dbReference type="InterPro" id="IPR013087">
    <property type="entry name" value="Znf_C2H2_type"/>
</dbReference>
<feature type="domain" description="C2H2-type" evidence="9">
    <location>
        <begin position="286"/>
        <end position="313"/>
    </location>
</feature>
<reference evidence="11 12" key="1">
    <citation type="submission" date="2023-11" db="EMBL/GenBank/DDBJ databases">
        <authorList>
            <person name="Okamura Y."/>
        </authorList>
    </citation>
    <scope>NUCLEOTIDE SEQUENCE [LARGE SCALE GENOMIC DNA]</scope>
</reference>
<feature type="compositionally biased region" description="Polar residues" evidence="8">
    <location>
        <begin position="114"/>
        <end position="123"/>
    </location>
</feature>
<evidence type="ECO:0000256" key="6">
    <source>
        <dbReference type="PROSITE-ProRule" id="PRU00042"/>
    </source>
</evidence>
<dbReference type="SUPFAM" id="SSF57667">
    <property type="entry name" value="beta-beta-alpha zinc fingers"/>
    <property type="match status" value="4"/>
</dbReference>
<keyword evidence="5" id="KW-0539">Nucleus</keyword>
<evidence type="ECO:0000256" key="4">
    <source>
        <dbReference type="ARBA" id="ARBA00022833"/>
    </source>
</evidence>
<keyword evidence="1 7" id="KW-0479">Metal-binding</keyword>
<dbReference type="InterPro" id="IPR012934">
    <property type="entry name" value="Znf_AD"/>
</dbReference>
<accession>A0AAV1JF96</accession>
<feature type="binding site" evidence="7">
    <location>
        <position position="10"/>
    </location>
    <ligand>
        <name>Zn(2+)</name>
        <dbReference type="ChEBI" id="CHEBI:29105"/>
    </ligand>
</feature>
<protein>
    <submittedName>
        <fullName evidence="11">Uncharacterized protein</fullName>
    </submittedName>
</protein>
<dbReference type="PANTHER" id="PTHR24409">
    <property type="entry name" value="ZINC FINGER PROTEIN 142"/>
    <property type="match status" value="1"/>
</dbReference>
<dbReference type="PROSITE" id="PS00028">
    <property type="entry name" value="ZINC_FINGER_C2H2_1"/>
    <property type="match status" value="5"/>
</dbReference>
<dbReference type="Proteomes" id="UP001497472">
    <property type="component" value="Unassembled WGS sequence"/>
</dbReference>
<dbReference type="GO" id="GO:0008270">
    <property type="term" value="F:zinc ion binding"/>
    <property type="evidence" value="ECO:0007669"/>
    <property type="project" value="UniProtKB-UniRule"/>
</dbReference>
<feature type="binding site" evidence="7">
    <location>
        <position position="48"/>
    </location>
    <ligand>
        <name>Zn(2+)</name>
        <dbReference type="ChEBI" id="CHEBI:29105"/>
    </ligand>
</feature>
<gene>
    <name evidence="11" type="ORF">LNINA_LOCUS7426</name>
</gene>
<dbReference type="PANTHER" id="PTHR24409:SF434">
    <property type="entry name" value="FI01124P-RELATED"/>
    <property type="match status" value="1"/>
</dbReference>
<feature type="domain" description="C2H2-type" evidence="9">
    <location>
        <begin position="314"/>
        <end position="341"/>
    </location>
</feature>
<feature type="domain" description="ZAD" evidence="10">
    <location>
        <begin position="5"/>
        <end position="75"/>
    </location>
</feature>
<feature type="binding site" evidence="7">
    <location>
        <position position="7"/>
    </location>
    <ligand>
        <name>Zn(2+)</name>
        <dbReference type="ChEBI" id="CHEBI:29105"/>
    </ligand>
</feature>
<evidence type="ECO:0000256" key="1">
    <source>
        <dbReference type="ARBA" id="ARBA00022723"/>
    </source>
</evidence>
<dbReference type="FunFam" id="3.30.160.60:FF:000446">
    <property type="entry name" value="Zinc finger protein"/>
    <property type="match status" value="1"/>
</dbReference>
<feature type="domain" description="C2H2-type" evidence="9">
    <location>
        <begin position="230"/>
        <end position="257"/>
    </location>
</feature>
<evidence type="ECO:0000256" key="3">
    <source>
        <dbReference type="ARBA" id="ARBA00022771"/>
    </source>
</evidence>
<evidence type="ECO:0000256" key="2">
    <source>
        <dbReference type="ARBA" id="ARBA00022737"/>
    </source>
</evidence>
<dbReference type="SMART" id="SM00355">
    <property type="entry name" value="ZnF_C2H2"/>
    <property type="match status" value="8"/>
</dbReference>
<feature type="binding site" evidence="7">
    <location>
        <position position="51"/>
    </location>
    <ligand>
        <name>Zn(2+)</name>
        <dbReference type="ChEBI" id="CHEBI:29105"/>
    </ligand>
</feature>
<dbReference type="FunFam" id="3.30.160.60:FF:000352">
    <property type="entry name" value="zinc finger protein 3 homolog"/>
    <property type="match status" value="1"/>
</dbReference>
<feature type="domain" description="C2H2-type" evidence="9">
    <location>
        <begin position="202"/>
        <end position="229"/>
    </location>
</feature>
<dbReference type="PROSITE" id="PS50157">
    <property type="entry name" value="ZINC_FINGER_C2H2_2"/>
    <property type="match status" value="6"/>
</dbReference>
<evidence type="ECO:0000313" key="11">
    <source>
        <dbReference type="EMBL" id="CAK1547992.1"/>
    </source>
</evidence>
<feature type="region of interest" description="Disordered" evidence="8">
    <location>
        <begin position="114"/>
        <end position="143"/>
    </location>
</feature>
<dbReference type="Pfam" id="PF00096">
    <property type="entry name" value="zf-C2H2"/>
    <property type="match status" value="4"/>
</dbReference>
<dbReference type="GO" id="GO:0005634">
    <property type="term" value="C:nucleus"/>
    <property type="evidence" value="ECO:0007669"/>
    <property type="project" value="InterPro"/>
</dbReference>
<evidence type="ECO:0000256" key="5">
    <source>
        <dbReference type="ARBA" id="ARBA00023242"/>
    </source>
</evidence>
<feature type="domain" description="C2H2-type" evidence="9">
    <location>
        <begin position="258"/>
        <end position="285"/>
    </location>
</feature>
<dbReference type="AlphaFoldDB" id="A0AAV1JF96"/>
<evidence type="ECO:0000259" key="10">
    <source>
        <dbReference type="PROSITE" id="PS51915"/>
    </source>
</evidence>
<keyword evidence="4 7" id="KW-0862">Zinc</keyword>
<keyword evidence="3 6" id="KW-0863">Zinc-finger</keyword>
<dbReference type="GO" id="GO:0000977">
    <property type="term" value="F:RNA polymerase II transcription regulatory region sequence-specific DNA binding"/>
    <property type="evidence" value="ECO:0007669"/>
    <property type="project" value="TreeGrafter"/>
</dbReference>
<name>A0AAV1JF96_9NEOP</name>
<keyword evidence="12" id="KW-1185">Reference proteome</keyword>
<organism evidence="11 12">
    <name type="scientific">Leptosia nina</name>
    <dbReference type="NCBI Taxonomy" id="320188"/>
    <lineage>
        <taxon>Eukaryota</taxon>
        <taxon>Metazoa</taxon>
        <taxon>Ecdysozoa</taxon>
        <taxon>Arthropoda</taxon>
        <taxon>Hexapoda</taxon>
        <taxon>Insecta</taxon>
        <taxon>Pterygota</taxon>
        <taxon>Neoptera</taxon>
        <taxon>Endopterygota</taxon>
        <taxon>Lepidoptera</taxon>
        <taxon>Glossata</taxon>
        <taxon>Ditrysia</taxon>
        <taxon>Papilionoidea</taxon>
        <taxon>Pieridae</taxon>
        <taxon>Pierinae</taxon>
        <taxon>Leptosia</taxon>
    </lineage>
</organism>
<dbReference type="Gene3D" id="3.30.160.60">
    <property type="entry name" value="Classic Zinc Finger"/>
    <property type="match status" value="7"/>
</dbReference>
<proteinExistence type="predicted"/>
<evidence type="ECO:0000313" key="12">
    <source>
        <dbReference type="Proteomes" id="UP001497472"/>
    </source>
</evidence>
<dbReference type="PROSITE" id="PS51915">
    <property type="entry name" value="ZAD"/>
    <property type="match status" value="1"/>
</dbReference>
<comment type="caution">
    <text evidence="11">The sequence shown here is derived from an EMBL/GenBank/DDBJ whole genome shotgun (WGS) entry which is preliminary data.</text>
</comment>
<dbReference type="EMBL" id="CAVLEF010000010">
    <property type="protein sequence ID" value="CAK1547992.1"/>
    <property type="molecule type" value="Genomic_DNA"/>
</dbReference>
<dbReference type="SUPFAM" id="SSF57716">
    <property type="entry name" value="Glucocorticoid receptor-like (DNA-binding domain)"/>
    <property type="match status" value="1"/>
</dbReference>
<evidence type="ECO:0000256" key="8">
    <source>
        <dbReference type="SAM" id="MobiDB-lite"/>
    </source>
</evidence>
<dbReference type="GO" id="GO:0000981">
    <property type="term" value="F:DNA-binding transcription factor activity, RNA polymerase II-specific"/>
    <property type="evidence" value="ECO:0007669"/>
    <property type="project" value="TreeGrafter"/>
</dbReference>
<evidence type="ECO:0000256" key="7">
    <source>
        <dbReference type="PROSITE-ProRule" id="PRU01263"/>
    </source>
</evidence>
<feature type="domain" description="C2H2-type" evidence="9">
    <location>
        <begin position="174"/>
        <end position="201"/>
    </location>
</feature>
<sequence>MDITNLCRGCMTELTPTEEENLKTTLEMFCFCTNILVGDDETLPQQFCCECKKSIESAFAFIKRAQNVNITLRNLTCRNTSVIVPNKQKDSITLTLPSYKLCVGVSNDHKNEIINSNKPLSDTNHSKDSLLPAIKPDSNDQKASKPNICPICKKGFMFKSWLSKHMEECSYQEFFCAICTKRFQSKSKLSQHLLIHSEERKFSCSTCGRQYKRRKHLTTHIKTHSTDRPFACEKCPKKFKLKKILQSHMKLHDPVKQYLCSFCGWSNNLAMNLEAHLRTHTGAKPYSCDVCEFRTAAACSLRRHRLRHAQCRPHVCTRCGKAFYDSSALMRHTRTHTGELPYKCAWCPRAFVDSWKRKNHLIRAHGLALEEIPRMRKDGGTY</sequence>
<dbReference type="InterPro" id="IPR036236">
    <property type="entry name" value="Znf_C2H2_sf"/>
</dbReference>
<keyword evidence="2" id="KW-0677">Repeat</keyword>
<evidence type="ECO:0000259" key="9">
    <source>
        <dbReference type="PROSITE" id="PS50157"/>
    </source>
</evidence>